<evidence type="ECO:0000313" key="2">
    <source>
        <dbReference type="Proteomes" id="UP000183200"/>
    </source>
</evidence>
<dbReference type="EMBL" id="FNGY01000018">
    <property type="protein sequence ID" value="SDO67390.1"/>
    <property type="molecule type" value="Genomic_DNA"/>
</dbReference>
<sequence length="238" mass="27925">MQGNNDFKVFKETKSWFFKPDSSVLFKEKIDLRLSEEFKETFPELTSIVEKSRITFLEIDGEEHLLFAWNNKDDQICGWLNKIENSESFSCEPIAEHELMLRNIGGVVESFNQPEVWLGNNQNFMFLGSECFRGIGGWEEYYSMLCEEGNYEQIDYTRFLTFVEEANGGMTMYDTFTKKVMIFSHDHRFTNVDFMEKQPEYTFHTIQGVETFIDYVEEVAAQWKVNLIESDGVKVLGI</sequence>
<dbReference type="OrthoDB" id="3354031at2"/>
<protein>
    <submittedName>
        <fullName evidence="1">Uncharacterized protein</fullName>
    </submittedName>
</protein>
<keyword evidence="2" id="KW-1185">Reference proteome</keyword>
<gene>
    <name evidence="1" type="ORF">SAMN05421820_1183</name>
</gene>
<evidence type="ECO:0000313" key="1">
    <source>
        <dbReference type="EMBL" id="SDO67390.1"/>
    </source>
</evidence>
<name>A0A1H0LHI7_9SPHI</name>
<organism evidence="1 2">
    <name type="scientific">Pedobacter steynii</name>
    <dbReference type="NCBI Taxonomy" id="430522"/>
    <lineage>
        <taxon>Bacteria</taxon>
        <taxon>Pseudomonadati</taxon>
        <taxon>Bacteroidota</taxon>
        <taxon>Sphingobacteriia</taxon>
        <taxon>Sphingobacteriales</taxon>
        <taxon>Sphingobacteriaceae</taxon>
        <taxon>Pedobacter</taxon>
    </lineage>
</organism>
<reference evidence="2" key="1">
    <citation type="submission" date="2016-10" db="EMBL/GenBank/DDBJ databases">
        <authorList>
            <person name="Varghese N."/>
            <person name="Submissions S."/>
        </authorList>
    </citation>
    <scope>NUCLEOTIDE SEQUENCE [LARGE SCALE GENOMIC DNA]</scope>
    <source>
        <strain evidence="2">DSM 19110</strain>
    </source>
</reference>
<dbReference type="AlphaFoldDB" id="A0A1H0LHI7"/>
<proteinExistence type="predicted"/>
<dbReference type="Proteomes" id="UP000183200">
    <property type="component" value="Unassembled WGS sequence"/>
</dbReference>
<dbReference type="RefSeq" id="WP_074612932.1">
    <property type="nucleotide sequence ID" value="NZ_FNGY01000018.1"/>
</dbReference>
<accession>A0A1H0LHI7</accession>